<feature type="transmembrane region" description="Helical" evidence="5">
    <location>
        <begin position="145"/>
        <end position="168"/>
    </location>
</feature>
<proteinExistence type="predicted"/>
<evidence type="ECO:0000259" key="6">
    <source>
        <dbReference type="PROSITE" id="PS50850"/>
    </source>
</evidence>
<dbReference type="EMBL" id="BAABHF010000012">
    <property type="protein sequence ID" value="GAA4487453.1"/>
    <property type="molecule type" value="Genomic_DNA"/>
</dbReference>
<evidence type="ECO:0000313" key="7">
    <source>
        <dbReference type="EMBL" id="GAA4487453.1"/>
    </source>
</evidence>
<dbReference type="PROSITE" id="PS00216">
    <property type="entry name" value="SUGAR_TRANSPORT_1"/>
    <property type="match status" value="1"/>
</dbReference>
<protein>
    <submittedName>
        <fullName evidence="7">MFS transporter</fullName>
    </submittedName>
</protein>
<evidence type="ECO:0000256" key="4">
    <source>
        <dbReference type="ARBA" id="ARBA00023136"/>
    </source>
</evidence>
<comment type="caution">
    <text evidence="7">The sequence shown here is derived from an EMBL/GenBank/DDBJ whole genome shotgun (WGS) entry which is preliminary data.</text>
</comment>
<feature type="transmembrane region" description="Helical" evidence="5">
    <location>
        <begin position="21"/>
        <end position="46"/>
    </location>
</feature>
<evidence type="ECO:0000256" key="1">
    <source>
        <dbReference type="ARBA" id="ARBA00004651"/>
    </source>
</evidence>
<feature type="transmembrane region" description="Helical" evidence="5">
    <location>
        <begin position="58"/>
        <end position="76"/>
    </location>
</feature>
<dbReference type="PANTHER" id="PTHR23508">
    <property type="entry name" value="CARBOXYLIC ACID TRANSPORTER PROTEIN HOMOLOG"/>
    <property type="match status" value="1"/>
</dbReference>
<feature type="transmembrane region" description="Helical" evidence="5">
    <location>
        <begin position="88"/>
        <end position="106"/>
    </location>
</feature>
<dbReference type="PANTHER" id="PTHR23508:SF10">
    <property type="entry name" value="CARBOXYLIC ACID TRANSPORTER PROTEIN HOMOLOG"/>
    <property type="match status" value="1"/>
</dbReference>
<dbReference type="Pfam" id="PF00083">
    <property type="entry name" value="Sugar_tr"/>
    <property type="match status" value="1"/>
</dbReference>
<feature type="transmembrane region" description="Helical" evidence="5">
    <location>
        <begin position="312"/>
        <end position="331"/>
    </location>
</feature>
<keyword evidence="3 5" id="KW-1133">Transmembrane helix</keyword>
<dbReference type="InterPro" id="IPR005829">
    <property type="entry name" value="Sugar_transporter_CS"/>
</dbReference>
<dbReference type="PROSITE" id="PS50850">
    <property type="entry name" value="MFS"/>
    <property type="match status" value="1"/>
</dbReference>
<evidence type="ECO:0000256" key="2">
    <source>
        <dbReference type="ARBA" id="ARBA00022692"/>
    </source>
</evidence>
<keyword evidence="2 5" id="KW-0812">Transmembrane</keyword>
<feature type="transmembrane region" description="Helical" evidence="5">
    <location>
        <begin position="405"/>
        <end position="424"/>
    </location>
</feature>
<dbReference type="PROSITE" id="PS00217">
    <property type="entry name" value="SUGAR_TRANSPORT_2"/>
    <property type="match status" value="1"/>
</dbReference>
<dbReference type="SUPFAM" id="SSF103473">
    <property type="entry name" value="MFS general substrate transporter"/>
    <property type="match status" value="1"/>
</dbReference>
<dbReference type="Gene3D" id="1.20.1250.20">
    <property type="entry name" value="MFS general substrate transporter like domains"/>
    <property type="match status" value="1"/>
</dbReference>
<keyword evidence="8" id="KW-1185">Reference proteome</keyword>
<feature type="transmembrane region" description="Helical" evidence="5">
    <location>
        <begin position="337"/>
        <end position="360"/>
    </location>
</feature>
<feature type="transmembrane region" description="Helical" evidence="5">
    <location>
        <begin position="372"/>
        <end position="393"/>
    </location>
</feature>
<dbReference type="InterPro" id="IPR036259">
    <property type="entry name" value="MFS_trans_sf"/>
</dbReference>
<keyword evidence="4 5" id="KW-0472">Membrane</keyword>
<dbReference type="InterPro" id="IPR005828">
    <property type="entry name" value="MFS_sugar_transport-like"/>
</dbReference>
<feature type="transmembrane region" description="Helical" evidence="5">
    <location>
        <begin position="174"/>
        <end position="192"/>
    </location>
</feature>
<gene>
    <name evidence="7" type="ORF">GCM10023191_015340</name>
</gene>
<accession>A0ABP8PH52</accession>
<feature type="transmembrane region" description="Helical" evidence="5">
    <location>
        <begin position="112"/>
        <end position="133"/>
    </location>
</feature>
<evidence type="ECO:0000256" key="5">
    <source>
        <dbReference type="SAM" id="Phobius"/>
    </source>
</evidence>
<feature type="transmembrane region" description="Helical" evidence="5">
    <location>
        <begin position="285"/>
        <end position="305"/>
    </location>
</feature>
<organism evidence="7 8">
    <name type="scientific">Actinoallomurus oryzae</name>
    <dbReference type="NCBI Taxonomy" id="502180"/>
    <lineage>
        <taxon>Bacteria</taxon>
        <taxon>Bacillati</taxon>
        <taxon>Actinomycetota</taxon>
        <taxon>Actinomycetes</taxon>
        <taxon>Streptosporangiales</taxon>
        <taxon>Thermomonosporaceae</taxon>
        <taxon>Actinoallomurus</taxon>
    </lineage>
</organism>
<dbReference type="InterPro" id="IPR020846">
    <property type="entry name" value="MFS_dom"/>
</dbReference>
<evidence type="ECO:0000313" key="8">
    <source>
        <dbReference type="Proteomes" id="UP001500503"/>
    </source>
</evidence>
<evidence type="ECO:0000256" key="3">
    <source>
        <dbReference type="ARBA" id="ARBA00022989"/>
    </source>
</evidence>
<sequence length="456" mass="48279">MTTTDFSVLDSEELRGFHRKVTALSVAGMFLDGYDLAVIAVALPVLTKQWSIPSSMTGPLAASAVFGMLVGALVLGRLTDRLGRKKMYLVDLLCFFVFAVLTAVSQNYWELFVFRFLLGLGLGADYSISSTLLAEFAPARRRGMLMCGLGATWFAGSATAYLAGLAFSPLGASSWRWMLLLGGVFAAVVIYLRSKVPESPRWLQSKGRTAEAAAVLSDLSGRPVAEVEARPARAPFSRLLTGRMLRLTLFCCGFWFMYTLTYYGITIYTPTILGHLASTPTEARIGSCVVGLLGVAGASIGVAVVDRVGRRPLIIVSFAGLVVALAVLALIPSPPLTVVVLLFALAVLCANAGPGILDFVYPTELFPTSLRASGTGLAAATSRVGGIIGTLAFPDMVAAWGISNALWLFVAAGVLGVLICVRLAPETKGESLEALNRRLVGEAELRELDEAAAPAA</sequence>
<dbReference type="Proteomes" id="UP001500503">
    <property type="component" value="Unassembled WGS sequence"/>
</dbReference>
<reference evidence="8" key="1">
    <citation type="journal article" date="2019" name="Int. J. Syst. Evol. Microbiol.">
        <title>The Global Catalogue of Microorganisms (GCM) 10K type strain sequencing project: providing services to taxonomists for standard genome sequencing and annotation.</title>
        <authorList>
            <consortium name="The Broad Institute Genomics Platform"/>
            <consortium name="The Broad Institute Genome Sequencing Center for Infectious Disease"/>
            <person name="Wu L."/>
            <person name="Ma J."/>
        </authorList>
    </citation>
    <scope>NUCLEOTIDE SEQUENCE [LARGE SCALE GENOMIC DNA]</scope>
    <source>
        <strain evidence="8">JCM 17933</strain>
    </source>
</reference>
<name>A0ABP8PH52_9ACTN</name>
<feature type="transmembrane region" description="Helical" evidence="5">
    <location>
        <begin position="247"/>
        <end position="265"/>
    </location>
</feature>
<feature type="domain" description="Major facilitator superfamily (MFS) profile" evidence="6">
    <location>
        <begin position="21"/>
        <end position="428"/>
    </location>
</feature>
<dbReference type="InterPro" id="IPR003663">
    <property type="entry name" value="Sugar/inositol_transpt"/>
</dbReference>
<comment type="subcellular location">
    <subcellularLocation>
        <location evidence="1">Cell membrane</location>
        <topology evidence="1">Multi-pass membrane protein</topology>
    </subcellularLocation>
</comment>
<dbReference type="PRINTS" id="PR00171">
    <property type="entry name" value="SUGRTRNSPORT"/>
</dbReference>
<dbReference type="RefSeq" id="WP_345459155.1">
    <property type="nucleotide sequence ID" value="NZ_BAABHF010000012.1"/>
</dbReference>